<sequence>MMLKVVLNVSLISLISTSQHVGESILLCSGATHMKTLSIKARLALVLFVLAVFLAGVGALGLIGNLRSNAALKETYSNNLASTRALGQAEAKLAQARTALDRAIFETDPAKTTDAISRIDAQLGNSEKAWTEYLNLPFSTPEEEKVAGEAKKQRDIIIKDNVAGAVQALKRGDKDAARQLAVDQLPMNFRTYAAQSDRLNAIQMEVSGAAYEAAQSFFKGVVWTFAIVIAVGLALAAGCYLILSRAISLPLAEMLVHFREIASGNLTTDVRVRSRDEMGVLMEGLQQMQGKLRETVLTVRRGSESIASATQQIAAGNTNLSQRTEEQASSLEETASSMEELTSIVKQNADNARQASTLAESASGIAMQGGAVVQDVVTTMGQISESSRKINDIIAVIEGIAFQTNILALNAAVEAARAGEQGRGFAVVAGEVRTLAQRSAGAAKEIKSLIEDSANRVESGSTLVGRAGKTMDEIVVAVRRVTDIMGEISAGSAEQSTGIEQINEAVTQMDDVTQQNAALVEQAAAAAQALEEQADELRRAVSVFRVAA</sequence>
<dbReference type="InterPro" id="IPR004089">
    <property type="entry name" value="MCPsignal_dom"/>
</dbReference>
<evidence type="ECO:0000256" key="7">
    <source>
        <dbReference type="ARBA" id="ARBA00022989"/>
    </source>
</evidence>
<evidence type="ECO:0000256" key="6">
    <source>
        <dbReference type="ARBA" id="ARBA00022692"/>
    </source>
</evidence>
<dbReference type="Gene3D" id="1.20.120.30">
    <property type="entry name" value="Aspartate receptor, ligand-binding domain"/>
    <property type="match status" value="1"/>
</dbReference>
<evidence type="ECO:0000256" key="8">
    <source>
        <dbReference type="ARBA" id="ARBA00023136"/>
    </source>
</evidence>
<evidence type="ECO:0000256" key="4">
    <source>
        <dbReference type="ARBA" id="ARBA00022500"/>
    </source>
</evidence>
<dbReference type="SMART" id="SM00283">
    <property type="entry name" value="MA"/>
    <property type="match status" value="1"/>
</dbReference>
<evidence type="ECO:0000256" key="9">
    <source>
        <dbReference type="ARBA" id="ARBA00023224"/>
    </source>
</evidence>
<evidence type="ECO:0000256" key="10">
    <source>
        <dbReference type="ARBA" id="ARBA00029447"/>
    </source>
</evidence>
<dbReference type="GO" id="GO:0007165">
    <property type="term" value="P:signal transduction"/>
    <property type="evidence" value="ECO:0007669"/>
    <property type="project" value="UniProtKB-KW"/>
</dbReference>
<comment type="similarity">
    <text evidence="10">Belongs to the methyl-accepting chemotaxis (MCP) protein family.</text>
</comment>
<dbReference type="CDD" id="cd11386">
    <property type="entry name" value="MCP_signal"/>
    <property type="match status" value="1"/>
</dbReference>
<dbReference type="Pfam" id="PF02203">
    <property type="entry name" value="TarH"/>
    <property type="match status" value="1"/>
</dbReference>
<evidence type="ECO:0000256" key="1">
    <source>
        <dbReference type="ARBA" id="ARBA00004429"/>
    </source>
</evidence>
<evidence type="ECO:0000259" key="15">
    <source>
        <dbReference type="PROSITE" id="PS50885"/>
    </source>
</evidence>
<feature type="domain" description="Methyl-accepting transducer" evidence="14">
    <location>
        <begin position="302"/>
        <end position="531"/>
    </location>
</feature>
<dbReference type="EMBL" id="AAKL01000055">
    <property type="protein sequence ID" value="EAP71383.1"/>
    <property type="molecule type" value="Genomic_DNA"/>
</dbReference>
<feature type="transmembrane region" description="Helical" evidence="13">
    <location>
        <begin position="221"/>
        <end position="243"/>
    </location>
</feature>
<dbReference type="SMART" id="SM00304">
    <property type="entry name" value="HAMP"/>
    <property type="match status" value="1"/>
</dbReference>
<organism evidence="16 17">
    <name type="scientific">Ralstonia solanacearum (strain UW551)</name>
    <dbReference type="NCBI Taxonomy" id="342110"/>
    <lineage>
        <taxon>Bacteria</taxon>
        <taxon>Pseudomonadati</taxon>
        <taxon>Pseudomonadota</taxon>
        <taxon>Betaproteobacteria</taxon>
        <taxon>Burkholderiales</taxon>
        <taxon>Burkholderiaceae</taxon>
        <taxon>Ralstonia</taxon>
        <taxon>Ralstonia solanacearum species complex</taxon>
    </lineage>
</organism>
<proteinExistence type="inferred from homology"/>
<keyword evidence="12" id="KW-0175">Coiled coil</keyword>
<comment type="caution">
    <text evidence="16">The sequence shown here is derived from an EMBL/GenBank/DDBJ whole genome shotgun (WGS) entry which is preliminary data.</text>
</comment>
<dbReference type="GO" id="GO:0005886">
    <property type="term" value="C:plasma membrane"/>
    <property type="evidence" value="ECO:0007669"/>
    <property type="project" value="UniProtKB-SubCell"/>
</dbReference>
<keyword evidence="2" id="KW-1003">Cell membrane</keyword>
<gene>
    <name evidence="16" type="ORF">RRSL_00948</name>
</gene>
<keyword evidence="3" id="KW-0488">Methylation</keyword>
<keyword evidence="4" id="KW-0145">Chemotaxis</keyword>
<evidence type="ECO:0000256" key="13">
    <source>
        <dbReference type="SAM" id="Phobius"/>
    </source>
</evidence>
<dbReference type="InterPro" id="IPR035440">
    <property type="entry name" value="4HB_MCP_dom_sf"/>
</dbReference>
<dbReference type="PROSITE" id="PS50885">
    <property type="entry name" value="HAMP"/>
    <property type="match status" value="1"/>
</dbReference>
<feature type="coiled-coil region" evidence="12">
    <location>
        <begin position="502"/>
        <end position="547"/>
    </location>
</feature>
<keyword evidence="5" id="KW-0997">Cell inner membrane</keyword>
<dbReference type="InterPro" id="IPR051310">
    <property type="entry name" value="MCP_chemotaxis"/>
</dbReference>
<reference evidence="16 17" key="1">
    <citation type="journal article" date="2006" name="Mol. Plant Microbe Interact.">
        <title>Identification of open reading frames unique to a select agent: Ralstonia solanacearum race 3 biovar 2.</title>
        <authorList>
            <person name="Gabriel D.W."/>
            <person name="Allen C."/>
            <person name="Schell M."/>
            <person name="Denny T.P."/>
            <person name="Greenberg J.T."/>
            <person name="Duan Y.P."/>
            <person name="Flores-Cruz Z."/>
            <person name="Huang Q."/>
            <person name="Clifford J.M."/>
            <person name="Presting G."/>
            <person name="Gonzalez E.T."/>
            <person name="Reddy J."/>
            <person name="Elphinstone J."/>
            <person name="Swanson J."/>
            <person name="Yao J."/>
            <person name="Mulholland V."/>
            <person name="Liu L."/>
            <person name="Farmerie W."/>
            <person name="Patnaikuni M."/>
            <person name="Balogh B."/>
            <person name="Norman D."/>
            <person name="Alvarez A."/>
            <person name="Castillo J.A."/>
            <person name="Jones J."/>
            <person name="Saddler G."/>
            <person name="Walunas T."/>
            <person name="Zhukov A."/>
            <person name="Mikhailova N."/>
        </authorList>
    </citation>
    <scope>NUCLEOTIDE SEQUENCE [LARGE SCALE GENOMIC DNA]</scope>
    <source>
        <strain evidence="16 17">UW551</strain>
    </source>
</reference>
<name>A0AB33V8W7_RALSU</name>
<keyword evidence="7 13" id="KW-1133">Transmembrane helix</keyword>
<evidence type="ECO:0000256" key="12">
    <source>
        <dbReference type="SAM" id="Coils"/>
    </source>
</evidence>
<comment type="subcellular location">
    <subcellularLocation>
        <location evidence="1">Cell inner membrane</location>
        <topology evidence="1">Multi-pass membrane protein</topology>
    </subcellularLocation>
</comment>
<feature type="transmembrane region" description="Helical" evidence="13">
    <location>
        <begin position="43"/>
        <end position="63"/>
    </location>
</feature>
<dbReference type="InterPro" id="IPR003660">
    <property type="entry name" value="HAMP_dom"/>
</dbReference>
<dbReference type="Pfam" id="PF00672">
    <property type="entry name" value="HAMP"/>
    <property type="match status" value="1"/>
</dbReference>
<evidence type="ECO:0000256" key="2">
    <source>
        <dbReference type="ARBA" id="ARBA00022475"/>
    </source>
</evidence>
<feature type="domain" description="HAMP" evidence="15">
    <location>
        <begin position="245"/>
        <end position="297"/>
    </location>
</feature>
<dbReference type="FunFam" id="1.10.287.950:FF:000001">
    <property type="entry name" value="Methyl-accepting chemotaxis sensory transducer"/>
    <property type="match status" value="1"/>
</dbReference>
<dbReference type="CDD" id="cd06225">
    <property type="entry name" value="HAMP"/>
    <property type="match status" value="1"/>
</dbReference>
<dbReference type="PANTHER" id="PTHR43531:SF14">
    <property type="entry name" value="METHYL-ACCEPTING CHEMOTAXIS PROTEIN I-RELATED"/>
    <property type="match status" value="1"/>
</dbReference>
<keyword evidence="6 13" id="KW-0812">Transmembrane</keyword>
<evidence type="ECO:0000256" key="11">
    <source>
        <dbReference type="PROSITE-ProRule" id="PRU00284"/>
    </source>
</evidence>
<dbReference type="GO" id="GO:0006935">
    <property type="term" value="P:chemotaxis"/>
    <property type="evidence" value="ECO:0007669"/>
    <property type="project" value="UniProtKB-KW"/>
</dbReference>
<dbReference type="AlphaFoldDB" id="A0AB33V8W7"/>
<protein>
    <submittedName>
        <fullName evidence="16">Probable transmembrane methyl-accepting chemotaxis protein</fullName>
    </submittedName>
</protein>
<evidence type="ECO:0000313" key="16">
    <source>
        <dbReference type="EMBL" id="EAP71383.1"/>
    </source>
</evidence>
<dbReference type="Pfam" id="PF00015">
    <property type="entry name" value="MCPsignal"/>
    <property type="match status" value="1"/>
</dbReference>
<keyword evidence="9 11" id="KW-0807">Transducer</keyword>
<accession>A0AB33V8W7</accession>
<dbReference type="Gene3D" id="1.10.287.950">
    <property type="entry name" value="Methyl-accepting chemotaxis protein"/>
    <property type="match status" value="1"/>
</dbReference>
<dbReference type="SUPFAM" id="SSF47170">
    <property type="entry name" value="Aspartate receptor, ligand-binding domain"/>
    <property type="match status" value="1"/>
</dbReference>
<evidence type="ECO:0000256" key="3">
    <source>
        <dbReference type="ARBA" id="ARBA00022481"/>
    </source>
</evidence>
<dbReference type="PROSITE" id="PS50111">
    <property type="entry name" value="CHEMOTAXIS_TRANSDUC_2"/>
    <property type="match status" value="1"/>
</dbReference>
<evidence type="ECO:0000256" key="5">
    <source>
        <dbReference type="ARBA" id="ARBA00022519"/>
    </source>
</evidence>
<dbReference type="InterPro" id="IPR004090">
    <property type="entry name" value="Chemotax_Me-accpt_rcpt"/>
</dbReference>
<dbReference type="PRINTS" id="PR00260">
    <property type="entry name" value="CHEMTRNSDUCR"/>
</dbReference>
<dbReference type="PANTHER" id="PTHR43531">
    <property type="entry name" value="PROTEIN ICFG"/>
    <property type="match status" value="1"/>
</dbReference>
<dbReference type="Proteomes" id="UP000005933">
    <property type="component" value="Unassembled WGS sequence"/>
</dbReference>
<keyword evidence="8 13" id="KW-0472">Membrane</keyword>
<dbReference type="GO" id="GO:0004888">
    <property type="term" value="F:transmembrane signaling receptor activity"/>
    <property type="evidence" value="ECO:0007669"/>
    <property type="project" value="InterPro"/>
</dbReference>
<dbReference type="InterPro" id="IPR003122">
    <property type="entry name" value="Tar_rcpt_lig-bd"/>
</dbReference>
<evidence type="ECO:0000313" key="17">
    <source>
        <dbReference type="Proteomes" id="UP000005933"/>
    </source>
</evidence>
<evidence type="ECO:0000259" key="14">
    <source>
        <dbReference type="PROSITE" id="PS50111"/>
    </source>
</evidence>
<dbReference type="SUPFAM" id="SSF58104">
    <property type="entry name" value="Methyl-accepting chemotaxis protein (MCP) signaling domain"/>
    <property type="match status" value="1"/>
</dbReference>